<evidence type="ECO:0000256" key="2">
    <source>
        <dbReference type="ARBA" id="ARBA00023015"/>
    </source>
</evidence>
<protein>
    <submittedName>
        <fullName evidence="6">LacI family transcriptional regulator</fullName>
    </submittedName>
</protein>
<accession>A0A3D2X6J5</accession>
<proteinExistence type="predicted"/>
<evidence type="ECO:0000313" key="7">
    <source>
        <dbReference type="Proteomes" id="UP000262969"/>
    </source>
</evidence>
<keyword evidence="3" id="KW-0238">DNA-binding</keyword>
<organism evidence="6 7">
    <name type="scientific">Lachnoclostridium phytofermentans</name>
    <dbReference type="NCBI Taxonomy" id="66219"/>
    <lineage>
        <taxon>Bacteria</taxon>
        <taxon>Bacillati</taxon>
        <taxon>Bacillota</taxon>
        <taxon>Clostridia</taxon>
        <taxon>Lachnospirales</taxon>
        <taxon>Lachnospiraceae</taxon>
    </lineage>
</organism>
<dbReference type="CDD" id="cd01392">
    <property type="entry name" value="HTH_LacI"/>
    <property type="match status" value="1"/>
</dbReference>
<dbReference type="PANTHER" id="PTHR30146:SF148">
    <property type="entry name" value="HTH-TYPE TRANSCRIPTIONAL REPRESSOR PURR-RELATED"/>
    <property type="match status" value="1"/>
</dbReference>
<sequence length="348" mass="39714">MKKVTMQELADSLNVSRVTVWKVINNISGVSDNLRDLILNKAKEMGYFKAGHPIMDEKEDESYSFSSHHRQITVSVVVSRPESSVFWMNIIHQIAKKLDESNINLMYTYLPSKFTADYVLPAVLTNGTIHGMIILNVYDYHLFTMLNNLSIPKVFLDMVTSLTIDSITGDLFLLEGKSTVEEITDFIIQKGRTEIGFIGDIQYAKTNQNRYEGYVAAMVKNQIGIKKEYCLTKNIGIYTYQEEINEFLSSLPHMPQAFVCASDYVAHFLLKYLKEHSYRVPEDIAVSGYDNNTEYPGIAGNLTTVQVQTKELGKRLATQLLYRMDVTDSPYEVTYLHPKIIWGKSTDF</sequence>
<dbReference type="Pfam" id="PF00356">
    <property type="entry name" value="LacI"/>
    <property type="match status" value="1"/>
</dbReference>
<reference evidence="6 7" key="1">
    <citation type="journal article" date="2018" name="Nat. Biotechnol.">
        <title>A standardized bacterial taxonomy based on genome phylogeny substantially revises the tree of life.</title>
        <authorList>
            <person name="Parks D.H."/>
            <person name="Chuvochina M."/>
            <person name="Waite D.W."/>
            <person name="Rinke C."/>
            <person name="Skarshewski A."/>
            <person name="Chaumeil P.A."/>
            <person name="Hugenholtz P."/>
        </authorList>
    </citation>
    <scope>NUCLEOTIDE SEQUENCE [LARGE SCALE GENOMIC DNA]</scope>
    <source>
        <strain evidence="6">UBA11728</strain>
    </source>
</reference>
<evidence type="ECO:0000259" key="5">
    <source>
        <dbReference type="SMART" id="SM00354"/>
    </source>
</evidence>
<name>A0A3D2X6J5_9FIRM</name>
<evidence type="ECO:0000313" key="6">
    <source>
        <dbReference type="EMBL" id="HCL02606.1"/>
    </source>
</evidence>
<gene>
    <name evidence="6" type="ORF">DHW61_09355</name>
</gene>
<evidence type="ECO:0000256" key="1">
    <source>
        <dbReference type="ARBA" id="ARBA00022491"/>
    </source>
</evidence>
<dbReference type="SMART" id="SM00354">
    <property type="entry name" value="HTH_LACI"/>
    <property type="match status" value="1"/>
</dbReference>
<dbReference type="SUPFAM" id="SSF53822">
    <property type="entry name" value="Periplasmic binding protein-like I"/>
    <property type="match status" value="1"/>
</dbReference>
<dbReference type="InterPro" id="IPR046335">
    <property type="entry name" value="LacI/GalR-like_sensor"/>
</dbReference>
<keyword evidence="2" id="KW-0805">Transcription regulation</keyword>
<keyword evidence="1" id="KW-0678">Repressor</keyword>
<dbReference type="Gene3D" id="3.40.50.2300">
    <property type="match status" value="2"/>
</dbReference>
<dbReference type="GO" id="GO:0000976">
    <property type="term" value="F:transcription cis-regulatory region binding"/>
    <property type="evidence" value="ECO:0007669"/>
    <property type="project" value="TreeGrafter"/>
</dbReference>
<dbReference type="Proteomes" id="UP000262969">
    <property type="component" value="Unassembled WGS sequence"/>
</dbReference>
<dbReference type="InterPro" id="IPR010982">
    <property type="entry name" value="Lambda_DNA-bd_dom_sf"/>
</dbReference>
<dbReference type="GO" id="GO:0003700">
    <property type="term" value="F:DNA-binding transcription factor activity"/>
    <property type="evidence" value="ECO:0007669"/>
    <property type="project" value="TreeGrafter"/>
</dbReference>
<dbReference type="InterPro" id="IPR028082">
    <property type="entry name" value="Peripla_BP_I"/>
</dbReference>
<dbReference type="PANTHER" id="PTHR30146">
    <property type="entry name" value="LACI-RELATED TRANSCRIPTIONAL REPRESSOR"/>
    <property type="match status" value="1"/>
</dbReference>
<dbReference type="Pfam" id="PF13377">
    <property type="entry name" value="Peripla_BP_3"/>
    <property type="match status" value="1"/>
</dbReference>
<dbReference type="EMBL" id="DPVV01000307">
    <property type="protein sequence ID" value="HCL02606.1"/>
    <property type="molecule type" value="Genomic_DNA"/>
</dbReference>
<keyword evidence="4" id="KW-0804">Transcription</keyword>
<dbReference type="SUPFAM" id="SSF47413">
    <property type="entry name" value="lambda repressor-like DNA-binding domains"/>
    <property type="match status" value="1"/>
</dbReference>
<evidence type="ECO:0000256" key="4">
    <source>
        <dbReference type="ARBA" id="ARBA00023163"/>
    </source>
</evidence>
<dbReference type="InterPro" id="IPR000843">
    <property type="entry name" value="HTH_LacI"/>
</dbReference>
<feature type="domain" description="HTH lacI-type" evidence="5">
    <location>
        <begin position="3"/>
        <end position="83"/>
    </location>
</feature>
<comment type="caution">
    <text evidence="6">The sequence shown here is derived from an EMBL/GenBank/DDBJ whole genome shotgun (WGS) entry which is preliminary data.</text>
</comment>
<dbReference type="Gene3D" id="1.10.260.40">
    <property type="entry name" value="lambda repressor-like DNA-binding domains"/>
    <property type="match status" value="1"/>
</dbReference>
<dbReference type="AlphaFoldDB" id="A0A3D2X6J5"/>
<evidence type="ECO:0000256" key="3">
    <source>
        <dbReference type="ARBA" id="ARBA00023125"/>
    </source>
</evidence>